<dbReference type="AlphaFoldDB" id="A0A554WB66"/>
<evidence type="ECO:0000313" key="2">
    <source>
        <dbReference type="Proteomes" id="UP000315736"/>
    </source>
</evidence>
<dbReference type="RefSeq" id="WP_221933838.1">
    <property type="nucleotide sequence ID" value="NZ_VJNB01000002.1"/>
</dbReference>
<keyword evidence="2" id="KW-1185">Reference proteome</keyword>
<organism evidence="1 2">
    <name type="scientific">Tepidimonas alkaliphilus</name>
    <dbReference type="NCBI Taxonomy" id="2588942"/>
    <lineage>
        <taxon>Bacteria</taxon>
        <taxon>Pseudomonadati</taxon>
        <taxon>Pseudomonadota</taxon>
        <taxon>Betaproteobacteria</taxon>
        <taxon>Burkholderiales</taxon>
        <taxon>Tepidimonas</taxon>
    </lineage>
</organism>
<sequence>MREPFGPGWRMSDILRGHVLIVMLGSGNNSTQQADITAAQRVAASLVEDRP</sequence>
<accession>A0A554WB66</accession>
<dbReference type="Proteomes" id="UP000315736">
    <property type="component" value="Unassembled WGS sequence"/>
</dbReference>
<reference evidence="1 2" key="1">
    <citation type="submission" date="2019-07" db="EMBL/GenBank/DDBJ databases">
        <title>Tepidimonas alkaliphilus YIM 72238 draft genome.</title>
        <authorList>
            <person name="Da Costa M.S."/>
            <person name="Froufe H.J.C."/>
            <person name="Egas C."/>
            <person name="Albuquerque L."/>
        </authorList>
    </citation>
    <scope>NUCLEOTIDE SEQUENCE [LARGE SCALE GENOMIC DNA]</scope>
    <source>
        <strain evidence="1 2">YIM 72238</strain>
    </source>
</reference>
<comment type="caution">
    <text evidence="1">The sequence shown here is derived from an EMBL/GenBank/DDBJ whole genome shotgun (WGS) entry which is preliminary data.</text>
</comment>
<name>A0A554WB66_9BURK</name>
<gene>
    <name evidence="1" type="ORF">Talka_00487</name>
</gene>
<evidence type="ECO:0000313" key="1">
    <source>
        <dbReference type="EMBL" id="TSE20824.1"/>
    </source>
</evidence>
<protein>
    <submittedName>
        <fullName evidence="1">Putative addiction module killer protein</fullName>
    </submittedName>
</protein>
<proteinExistence type="predicted"/>
<dbReference type="EMBL" id="VJNB01000002">
    <property type="protein sequence ID" value="TSE20824.1"/>
    <property type="molecule type" value="Genomic_DNA"/>
</dbReference>